<feature type="region of interest" description="Disordered" evidence="1">
    <location>
        <begin position="146"/>
        <end position="238"/>
    </location>
</feature>
<feature type="compositionally biased region" description="Basic and acidic residues" evidence="1">
    <location>
        <begin position="468"/>
        <end position="482"/>
    </location>
</feature>
<feature type="compositionally biased region" description="Acidic residues" evidence="1">
    <location>
        <begin position="228"/>
        <end position="238"/>
    </location>
</feature>
<sequence length="533" mass="61288">MYYKKNLDFFALIWEDLAYQIDNIDSNKQDKMFYPRFTKIIIHHFLKKDKSISMRNRTFMHTARDDSLLGTIRFVSRHADTQVYGAILPQAITNQALLDSVAYKTYYAIASGAEPPKSRKKVALSGASQLKKATKRSKKDFYISQASGFGTDEGTGSKPRVFDVPKYDSKSEKESWGNSDEEDDDDDEDDSKDVSGVNDDDDVNVDDNDDERTEVHTPYDYELTNEEKIDDEEKMDEEEDDEVIKDKLLNLENVSPSDYEIAFLMDTNVRHIDTSSHTSSLYTVPITTILEVTTTIPRPPPFFNPLQHQATPTPIQPASETTTLFHALPDFSSVFNFNDRVTTLEKDVSEMKQVDKYTQALSSIPTIIDHYILIDRMEENKAHLRVDYKKELYDALVKSYNTDKDLFAIYGEAFTLKQGRDDKDKDQDPSTGSDRRTNRRNSSKEVKSSKDSRSKEEFDTGNNDEQPDEKAAPGRDWYKKPEQPPTPDPDWAKRQRIDFRPPQKWINDAAHAKQPPDSFDELNDSSFDFFAFV</sequence>
<evidence type="ECO:0000256" key="1">
    <source>
        <dbReference type="SAM" id="MobiDB-lite"/>
    </source>
</evidence>
<feature type="region of interest" description="Disordered" evidence="1">
    <location>
        <begin position="419"/>
        <end position="505"/>
    </location>
</feature>
<protein>
    <submittedName>
        <fullName evidence="2">Uncharacterized protein</fullName>
    </submittedName>
</protein>
<organism evidence="2">
    <name type="scientific">Tanacetum cinerariifolium</name>
    <name type="common">Dalmatian daisy</name>
    <name type="synonym">Chrysanthemum cinerariifolium</name>
    <dbReference type="NCBI Taxonomy" id="118510"/>
    <lineage>
        <taxon>Eukaryota</taxon>
        <taxon>Viridiplantae</taxon>
        <taxon>Streptophyta</taxon>
        <taxon>Embryophyta</taxon>
        <taxon>Tracheophyta</taxon>
        <taxon>Spermatophyta</taxon>
        <taxon>Magnoliopsida</taxon>
        <taxon>eudicotyledons</taxon>
        <taxon>Gunneridae</taxon>
        <taxon>Pentapetalae</taxon>
        <taxon>asterids</taxon>
        <taxon>campanulids</taxon>
        <taxon>Asterales</taxon>
        <taxon>Asteraceae</taxon>
        <taxon>Asteroideae</taxon>
        <taxon>Anthemideae</taxon>
        <taxon>Anthemidinae</taxon>
        <taxon>Tanacetum</taxon>
    </lineage>
</organism>
<gene>
    <name evidence="2" type="ORF">Tci_012307</name>
</gene>
<feature type="compositionally biased region" description="Acidic residues" evidence="1">
    <location>
        <begin position="198"/>
        <end position="212"/>
    </location>
</feature>
<feature type="compositionally biased region" description="Acidic residues" evidence="1">
    <location>
        <begin position="179"/>
        <end position="191"/>
    </location>
</feature>
<feature type="compositionally biased region" description="Basic and acidic residues" evidence="1">
    <location>
        <begin position="419"/>
        <end position="458"/>
    </location>
</feature>
<name>A0A6L2JUB2_TANCI</name>
<dbReference type="EMBL" id="BKCJ010001288">
    <property type="protein sequence ID" value="GEU40329.1"/>
    <property type="molecule type" value="Genomic_DNA"/>
</dbReference>
<evidence type="ECO:0000313" key="2">
    <source>
        <dbReference type="EMBL" id="GEU40329.1"/>
    </source>
</evidence>
<comment type="caution">
    <text evidence="2">The sequence shown here is derived from an EMBL/GenBank/DDBJ whole genome shotgun (WGS) entry which is preliminary data.</text>
</comment>
<feature type="compositionally biased region" description="Basic and acidic residues" evidence="1">
    <location>
        <begin position="160"/>
        <end position="175"/>
    </location>
</feature>
<dbReference type="AlphaFoldDB" id="A0A6L2JUB2"/>
<feature type="compositionally biased region" description="Basic and acidic residues" evidence="1">
    <location>
        <begin position="490"/>
        <end position="501"/>
    </location>
</feature>
<reference evidence="2" key="1">
    <citation type="journal article" date="2019" name="Sci. Rep.">
        <title>Draft genome of Tanacetum cinerariifolium, the natural source of mosquito coil.</title>
        <authorList>
            <person name="Yamashiro T."/>
            <person name="Shiraishi A."/>
            <person name="Satake H."/>
            <person name="Nakayama K."/>
        </authorList>
    </citation>
    <scope>NUCLEOTIDE SEQUENCE</scope>
</reference>
<proteinExistence type="predicted"/>
<accession>A0A6L2JUB2</accession>